<dbReference type="SMART" id="SM01007">
    <property type="entry name" value="Aldolase_II"/>
    <property type="match status" value="1"/>
</dbReference>
<keyword evidence="2" id="KW-0456">Lyase</keyword>
<dbReference type="GO" id="GO:0019323">
    <property type="term" value="P:pentose catabolic process"/>
    <property type="evidence" value="ECO:0007669"/>
    <property type="project" value="TreeGrafter"/>
</dbReference>
<evidence type="ECO:0000259" key="3">
    <source>
        <dbReference type="SMART" id="SM01007"/>
    </source>
</evidence>
<evidence type="ECO:0000256" key="1">
    <source>
        <dbReference type="ARBA" id="ARBA00022723"/>
    </source>
</evidence>
<dbReference type="PANTHER" id="PTHR22789">
    <property type="entry name" value="FUCULOSE PHOSPHATE ALDOLASE"/>
    <property type="match status" value="1"/>
</dbReference>
<dbReference type="GO" id="GO:0016832">
    <property type="term" value="F:aldehyde-lyase activity"/>
    <property type="evidence" value="ECO:0007669"/>
    <property type="project" value="TreeGrafter"/>
</dbReference>
<dbReference type="AlphaFoldDB" id="A0A5K7S8Y9"/>
<dbReference type="Proteomes" id="UP001193389">
    <property type="component" value="Chromosome"/>
</dbReference>
<keyword evidence="5" id="KW-1185">Reference proteome</keyword>
<proteinExistence type="predicted"/>
<dbReference type="GO" id="GO:0005829">
    <property type="term" value="C:cytosol"/>
    <property type="evidence" value="ECO:0007669"/>
    <property type="project" value="TreeGrafter"/>
</dbReference>
<sequence length="202" mass="22415">MTEGYIKFHCNWENEEIHFPEELFLSLEKERSILYKLGLIGMYPDGIGFGNISVRTNGGSFLITGSATGQFPTLNQSHYSMVSESSFGDNSITCKGLTKASAESLTHAAIYRAIPEVGAVVHVHCLWLWEKLLNHYPTTSGEIEYGTPEMALAVQSLAAEMGMSDENIIIMGGHREGILAFGKNLKEATTQIIEIYNRYQND</sequence>
<name>A0A5K7S8Y9_9BACT</name>
<dbReference type="SUPFAM" id="SSF53639">
    <property type="entry name" value="AraD/HMP-PK domain-like"/>
    <property type="match status" value="1"/>
</dbReference>
<keyword evidence="1" id="KW-0479">Metal-binding</keyword>
<dbReference type="RefSeq" id="WP_318350971.1">
    <property type="nucleotide sequence ID" value="NZ_AP018694.1"/>
</dbReference>
<accession>A0A5K7S8Y9</accession>
<dbReference type="InterPro" id="IPR050197">
    <property type="entry name" value="Aldolase_class_II_sugar_metab"/>
</dbReference>
<dbReference type="InterPro" id="IPR036409">
    <property type="entry name" value="Aldolase_II/adducin_N_sf"/>
</dbReference>
<feature type="domain" description="Class II aldolase/adducin N-terminal" evidence="3">
    <location>
        <begin position="32"/>
        <end position="197"/>
    </location>
</feature>
<dbReference type="KEGG" id="anf:AQPE_2188"/>
<dbReference type="Gene3D" id="3.40.225.10">
    <property type="entry name" value="Class II aldolase/adducin N-terminal domain"/>
    <property type="match status" value="1"/>
</dbReference>
<dbReference type="GO" id="GO:0046872">
    <property type="term" value="F:metal ion binding"/>
    <property type="evidence" value="ECO:0007669"/>
    <property type="project" value="UniProtKB-KW"/>
</dbReference>
<organism evidence="4 5">
    <name type="scientific">Aquipluma nitroreducens</name>
    <dbReference type="NCBI Taxonomy" id="2010828"/>
    <lineage>
        <taxon>Bacteria</taxon>
        <taxon>Pseudomonadati</taxon>
        <taxon>Bacteroidota</taxon>
        <taxon>Bacteroidia</taxon>
        <taxon>Marinilabiliales</taxon>
        <taxon>Prolixibacteraceae</taxon>
        <taxon>Aquipluma</taxon>
    </lineage>
</organism>
<evidence type="ECO:0000313" key="4">
    <source>
        <dbReference type="EMBL" id="BBE18028.1"/>
    </source>
</evidence>
<dbReference type="Pfam" id="PF00596">
    <property type="entry name" value="Aldolase_II"/>
    <property type="match status" value="1"/>
</dbReference>
<dbReference type="PANTHER" id="PTHR22789:SF0">
    <property type="entry name" value="3-OXO-TETRONATE 4-PHOSPHATE DECARBOXYLASE-RELATED"/>
    <property type="match status" value="1"/>
</dbReference>
<dbReference type="InterPro" id="IPR001303">
    <property type="entry name" value="Aldolase_II/adducin_N"/>
</dbReference>
<dbReference type="EMBL" id="AP018694">
    <property type="protein sequence ID" value="BBE18028.1"/>
    <property type="molecule type" value="Genomic_DNA"/>
</dbReference>
<reference evidence="4" key="1">
    <citation type="journal article" date="2020" name="Int. J. Syst. Evol. Microbiol.">
        <title>Aquipluma nitroreducens gen. nov. sp. nov., a novel facultatively anaerobic bacterium isolated from a freshwater lake.</title>
        <authorList>
            <person name="Watanabe M."/>
            <person name="Kojima H."/>
            <person name="Fukui M."/>
        </authorList>
    </citation>
    <scope>NUCLEOTIDE SEQUENCE</scope>
    <source>
        <strain evidence="4">MeG22</strain>
    </source>
</reference>
<evidence type="ECO:0000313" key="5">
    <source>
        <dbReference type="Proteomes" id="UP001193389"/>
    </source>
</evidence>
<gene>
    <name evidence="4" type="ORF">AQPE_2188</name>
</gene>
<evidence type="ECO:0000256" key="2">
    <source>
        <dbReference type="ARBA" id="ARBA00023239"/>
    </source>
</evidence>
<protein>
    <recommendedName>
        <fullName evidence="3">Class II aldolase/adducin N-terminal domain-containing protein</fullName>
    </recommendedName>
</protein>